<keyword evidence="2" id="KW-1185">Reference proteome</keyword>
<organism evidence="1 2">
    <name type="scientific">Gossypium arboreum</name>
    <name type="common">Tree cotton</name>
    <name type="synonym">Gossypium nanking</name>
    <dbReference type="NCBI Taxonomy" id="29729"/>
    <lineage>
        <taxon>Eukaryota</taxon>
        <taxon>Viridiplantae</taxon>
        <taxon>Streptophyta</taxon>
        <taxon>Embryophyta</taxon>
        <taxon>Tracheophyta</taxon>
        <taxon>Spermatophyta</taxon>
        <taxon>Magnoliopsida</taxon>
        <taxon>eudicotyledons</taxon>
        <taxon>Gunneridae</taxon>
        <taxon>Pentapetalae</taxon>
        <taxon>rosids</taxon>
        <taxon>malvids</taxon>
        <taxon>Malvales</taxon>
        <taxon>Malvaceae</taxon>
        <taxon>Malvoideae</taxon>
        <taxon>Gossypium</taxon>
    </lineage>
</organism>
<dbReference type="InterPro" id="IPR008479">
    <property type="entry name" value="DUF760"/>
</dbReference>
<reference evidence="2" key="1">
    <citation type="submission" date="2014-09" db="EMBL/GenBank/DDBJ databases">
        <authorList>
            <person name="Mudge J."/>
            <person name="Ramaraj T."/>
            <person name="Lindquist I.E."/>
            <person name="Bharti A.K."/>
            <person name="Sundararajan A."/>
            <person name="Cameron C.T."/>
            <person name="Woodward J.E."/>
            <person name="May G.D."/>
            <person name="Brubaker C."/>
            <person name="Broadhvest J."/>
            <person name="Wilkins T.A."/>
        </authorList>
    </citation>
    <scope>NUCLEOTIDE SEQUENCE</scope>
    <source>
        <strain evidence="2">cv. AKA8401</strain>
    </source>
</reference>
<protein>
    <submittedName>
        <fullName evidence="1">Phosphoserine aminotransferase</fullName>
    </submittedName>
</protein>
<keyword evidence="1" id="KW-0808">Transferase</keyword>
<sequence>MEHCFSLHKAPSLSSFLPSLVKIYQGPRVFTPSNSPSDFALSRRRSLRTGFTSTPFNGRKAPSVKASAGASHCDFSSLNAPLEPRSAPGKFLSGVLQNQRQFFHFAAADELKRLSDDRDAAVSRMFVSLDSDEACLHRRIAQLKEQECQAAVEDVMYMLIFYKFSDLRVPLVPKLSRCMYNCRLEIWPSKDWELESIHSIEVLEVVRDHISAVIGLRADSSVTDNWATTEIQQLHLGRLYAASILYGYFLKSASSRHQLERCLTLVHQKRLNHRNSLQFLDLLPCGIKSLVLGRFSDVQSVPLGQGPGRQEKDLEELRCYVMGFDPETLQRCAKPRSKEAAHLIERHSCALFGDEQTGIPETDEVIRTSFSSLKRLVLEAVAFGSFLWDIEEYVDTVYKLKDN</sequence>
<dbReference type="EMBL" id="JRRC01295659">
    <property type="protein sequence ID" value="KHG02769.1"/>
    <property type="molecule type" value="Genomic_DNA"/>
</dbReference>
<evidence type="ECO:0000313" key="1">
    <source>
        <dbReference type="EMBL" id="KHG02769.1"/>
    </source>
</evidence>
<dbReference type="Proteomes" id="UP000032142">
    <property type="component" value="Unassembled WGS sequence"/>
</dbReference>
<dbReference type="Pfam" id="PF05542">
    <property type="entry name" value="DUF760"/>
    <property type="match status" value="1"/>
</dbReference>
<comment type="caution">
    <text evidence="1">The sequence shown here is derived from an EMBL/GenBank/DDBJ whole genome shotgun (WGS) entry which is preliminary data.</text>
</comment>
<proteinExistence type="predicted"/>
<dbReference type="PANTHER" id="PTHR31808:SF9">
    <property type="entry name" value="F21O3.2 PROTEIN"/>
    <property type="match status" value="1"/>
</dbReference>
<gene>
    <name evidence="1" type="ORF">F383_25220</name>
</gene>
<dbReference type="PANTHER" id="PTHR31808">
    <property type="entry name" value="EXPRESSED PROTEIN"/>
    <property type="match status" value="1"/>
</dbReference>
<dbReference type="GO" id="GO:0008483">
    <property type="term" value="F:transaminase activity"/>
    <property type="evidence" value="ECO:0007669"/>
    <property type="project" value="UniProtKB-KW"/>
</dbReference>
<dbReference type="InterPro" id="IPR038925">
    <property type="entry name" value="At3g17800-like"/>
</dbReference>
<keyword evidence="1" id="KW-0032">Aminotransferase</keyword>
<dbReference type="SMR" id="A0A0B0MTG3"/>
<accession>A0A0B0MTG3</accession>
<name>A0A0B0MTG3_GOSAR</name>
<evidence type="ECO:0000313" key="2">
    <source>
        <dbReference type="Proteomes" id="UP000032142"/>
    </source>
</evidence>
<dbReference type="AlphaFoldDB" id="A0A0B0MTG3"/>